<dbReference type="InterPro" id="IPR023408">
    <property type="entry name" value="MscS_beta-dom_sf"/>
</dbReference>
<evidence type="ECO:0000259" key="10">
    <source>
        <dbReference type="Pfam" id="PF21088"/>
    </source>
</evidence>
<evidence type="ECO:0000259" key="9">
    <source>
        <dbReference type="Pfam" id="PF21082"/>
    </source>
</evidence>
<feature type="transmembrane region" description="Helical" evidence="7">
    <location>
        <begin position="107"/>
        <end position="126"/>
    </location>
</feature>
<dbReference type="InterPro" id="IPR049278">
    <property type="entry name" value="MS_channel_C"/>
</dbReference>
<reference evidence="11 12" key="1">
    <citation type="submission" date="2024-09" db="EMBL/GenBank/DDBJ databases">
        <title>Floridaenema gen nov. (Aerosakkonemataceae, Aerosakkonematales ord. nov., Cyanobacteria) from benthic tropical and subtropical fresh waters, with the description of four new species.</title>
        <authorList>
            <person name="Moretto J.A."/>
            <person name="Berthold D.E."/>
            <person name="Lefler F.W."/>
            <person name="Huang I.-S."/>
            <person name="Laughinghouse H. IV."/>
        </authorList>
    </citation>
    <scope>NUCLEOTIDE SEQUENCE [LARGE SCALE GENOMIC DNA]</scope>
    <source>
        <strain evidence="11 12">BLCC-F154</strain>
    </source>
</reference>
<gene>
    <name evidence="11" type="ORF">ACE1B6_01525</name>
</gene>
<accession>A0ABV4Y538</accession>
<sequence length="430" mass="48401">MFTAANLQVIFDLLTKILIFLERPIVQLQIILIILTFLITWLLSKSLDFLRFKSKLPLKLNKLNQKSLIFINYLQFPLIALTLLILLNNFMNSQNWVNGLVIRTTTVTIIFTLYRLFLSISYIIFHKTTVKHYHYRFFIPLVLLFIGFQIINEITDIQQLANVVLAKFFDGVITIGGLLQATIGLYLWIYALSGIQDITYRLVKNKTTISSGIIEASLTLIRYLLIGLAILIALTNLGLNTATIAAITGGLSIGIGFGSKEILSNFISGILLLFEGALKPGDVINLDNEMATVKKLSIRSTTIITPNNVEKFVPNQTFLTSSVITYTGSDRVIRLLLPVGVSYNSNPEQVIELLIQVGQDHPEVLTTPPPSVYFIGFGESSLDFELAVWLDNPIVHKRVTSELNLAIWKVFNQHNIEIPFPQRVVHIQNN</sequence>
<evidence type="ECO:0000256" key="5">
    <source>
        <dbReference type="ARBA" id="ARBA00022989"/>
    </source>
</evidence>
<feature type="domain" description="Mechanosensitive ion channel MscS C-terminal" evidence="9">
    <location>
        <begin position="337"/>
        <end position="418"/>
    </location>
</feature>
<evidence type="ECO:0000256" key="1">
    <source>
        <dbReference type="ARBA" id="ARBA00004651"/>
    </source>
</evidence>
<feature type="transmembrane region" description="Helical" evidence="7">
    <location>
        <begin position="25"/>
        <end position="47"/>
    </location>
</feature>
<dbReference type="InterPro" id="IPR006685">
    <property type="entry name" value="MscS_channel_2nd"/>
</dbReference>
<keyword evidence="5 7" id="KW-1133">Transmembrane helix</keyword>
<dbReference type="SUPFAM" id="SSF82689">
    <property type="entry name" value="Mechanosensitive channel protein MscS (YggB), C-terminal domain"/>
    <property type="match status" value="1"/>
</dbReference>
<feature type="transmembrane region" description="Helical" evidence="7">
    <location>
        <begin position="171"/>
        <end position="192"/>
    </location>
</feature>
<evidence type="ECO:0000259" key="8">
    <source>
        <dbReference type="Pfam" id="PF00924"/>
    </source>
</evidence>
<keyword evidence="3" id="KW-1003">Cell membrane</keyword>
<protein>
    <submittedName>
        <fullName evidence="11">Mechanosensitive ion channel family protein</fullName>
    </submittedName>
</protein>
<comment type="similarity">
    <text evidence="2">Belongs to the MscS (TC 1.A.23) family.</text>
</comment>
<dbReference type="InterPro" id="IPR052702">
    <property type="entry name" value="MscS-like_channel"/>
</dbReference>
<keyword evidence="6 7" id="KW-0472">Membrane</keyword>
<dbReference type="EMBL" id="JBHFNS010000015">
    <property type="protein sequence ID" value="MFB2933935.1"/>
    <property type="molecule type" value="Genomic_DNA"/>
</dbReference>
<dbReference type="Pfam" id="PF21082">
    <property type="entry name" value="MS_channel_3rd"/>
    <property type="match status" value="1"/>
</dbReference>
<keyword evidence="12" id="KW-1185">Reference proteome</keyword>
<keyword evidence="4 7" id="KW-0812">Transmembrane</keyword>
<feature type="transmembrane region" description="Helical" evidence="7">
    <location>
        <begin position="68"/>
        <end position="87"/>
    </location>
</feature>
<evidence type="ECO:0000256" key="3">
    <source>
        <dbReference type="ARBA" id="ARBA00022475"/>
    </source>
</evidence>
<name>A0ABV4Y538_9CYAN</name>
<dbReference type="PANTHER" id="PTHR30347:SF1">
    <property type="entry name" value="MECHANOSENSITIVE CHANNEL MSCK"/>
    <property type="match status" value="1"/>
</dbReference>
<feature type="domain" description="Mechanosensitive ion channel transmembrane helices 2/3" evidence="10">
    <location>
        <begin position="219"/>
        <end position="260"/>
    </location>
</feature>
<dbReference type="InterPro" id="IPR011066">
    <property type="entry name" value="MscS_channel_C_sf"/>
</dbReference>
<dbReference type="InterPro" id="IPR011014">
    <property type="entry name" value="MscS_channel_TM-2"/>
</dbReference>
<dbReference type="Gene3D" id="3.30.70.100">
    <property type="match status" value="1"/>
</dbReference>
<feature type="domain" description="Mechanosensitive ion channel MscS" evidence="8">
    <location>
        <begin position="262"/>
        <end position="326"/>
    </location>
</feature>
<dbReference type="InterPro" id="IPR049142">
    <property type="entry name" value="MS_channel_1st"/>
</dbReference>
<evidence type="ECO:0000256" key="2">
    <source>
        <dbReference type="ARBA" id="ARBA00008017"/>
    </source>
</evidence>
<dbReference type="PANTHER" id="PTHR30347">
    <property type="entry name" value="POTASSIUM CHANNEL RELATED"/>
    <property type="match status" value="1"/>
</dbReference>
<evidence type="ECO:0000313" key="12">
    <source>
        <dbReference type="Proteomes" id="UP001576776"/>
    </source>
</evidence>
<dbReference type="InterPro" id="IPR010920">
    <property type="entry name" value="LSM_dom_sf"/>
</dbReference>
<dbReference type="Pfam" id="PF21088">
    <property type="entry name" value="MS_channel_1st"/>
    <property type="match status" value="1"/>
</dbReference>
<dbReference type="SUPFAM" id="SSF50182">
    <property type="entry name" value="Sm-like ribonucleoproteins"/>
    <property type="match status" value="1"/>
</dbReference>
<evidence type="ECO:0000313" key="11">
    <source>
        <dbReference type="EMBL" id="MFB2933935.1"/>
    </source>
</evidence>
<dbReference type="SUPFAM" id="SSF82861">
    <property type="entry name" value="Mechanosensitive channel protein MscS (YggB), transmembrane region"/>
    <property type="match status" value="1"/>
</dbReference>
<dbReference type="Gene3D" id="1.10.287.1260">
    <property type="match status" value="1"/>
</dbReference>
<dbReference type="Pfam" id="PF00924">
    <property type="entry name" value="MS_channel_2nd"/>
    <property type="match status" value="1"/>
</dbReference>
<comment type="subcellular location">
    <subcellularLocation>
        <location evidence="1">Cell membrane</location>
        <topology evidence="1">Multi-pass membrane protein</topology>
    </subcellularLocation>
</comment>
<evidence type="ECO:0000256" key="6">
    <source>
        <dbReference type="ARBA" id="ARBA00023136"/>
    </source>
</evidence>
<evidence type="ECO:0000256" key="7">
    <source>
        <dbReference type="SAM" id="Phobius"/>
    </source>
</evidence>
<dbReference type="Gene3D" id="2.30.30.60">
    <property type="match status" value="1"/>
</dbReference>
<evidence type="ECO:0000256" key="4">
    <source>
        <dbReference type="ARBA" id="ARBA00022692"/>
    </source>
</evidence>
<organism evidence="11 12">
    <name type="scientific">Floridaenema fluviatile BLCC-F154</name>
    <dbReference type="NCBI Taxonomy" id="3153640"/>
    <lineage>
        <taxon>Bacteria</taxon>
        <taxon>Bacillati</taxon>
        <taxon>Cyanobacteriota</taxon>
        <taxon>Cyanophyceae</taxon>
        <taxon>Oscillatoriophycideae</taxon>
        <taxon>Aerosakkonematales</taxon>
        <taxon>Aerosakkonemataceae</taxon>
        <taxon>Floridanema</taxon>
        <taxon>Floridanema fluviatile</taxon>
    </lineage>
</organism>
<dbReference type="Proteomes" id="UP001576776">
    <property type="component" value="Unassembled WGS sequence"/>
</dbReference>
<comment type="caution">
    <text evidence="11">The sequence shown here is derived from an EMBL/GenBank/DDBJ whole genome shotgun (WGS) entry which is preliminary data.</text>
</comment>
<proteinExistence type="inferred from homology"/>
<feature type="transmembrane region" description="Helical" evidence="7">
    <location>
        <begin position="133"/>
        <end position="151"/>
    </location>
</feature>